<keyword evidence="4" id="KW-1185">Reference proteome</keyword>
<dbReference type="EMBL" id="CATZAR010000005">
    <property type="protein sequence ID" value="CAJ0793394.1"/>
    <property type="molecule type" value="Genomic_DNA"/>
</dbReference>
<dbReference type="AlphaFoldDB" id="A0AAD2BTY1"/>
<dbReference type="Proteomes" id="UP001189756">
    <property type="component" value="Unassembled WGS sequence"/>
</dbReference>
<protein>
    <recommendedName>
        <fullName evidence="5">DUF2946 domain-containing protein</fullName>
    </recommendedName>
</protein>
<dbReference type="InterPro" id="IPR021333">
    <property type="entry name" value="DUF2946"/>
</dbReference>
<dbReference type="RefSeq" id="WP_004631244.1">
    <property type="nucleotide sequence ID" value="NZ_CATWDO010000003.1"/>
</dbReference>
<name>A0AAD2BTY1_9RALS</name>
<dbReference type="Proteomes" id="UP001189773">
    <property type="component" value="Unassembled WGS sequence"/>
</dbReference>
<organism evidence="1 3">
    <name type="scientific">Ralstonia thomasii</name>
    <dbReference type="NCBI Taxonomy" id="3058596"/>
    <lineage>
        <taxon>Bacteria</taxon>
        <taxon>Pseudomonadati</taxon>
        <taxon>Pseudomonadota</taxon>
        <taxon>Betaproteobacteria</taxon>
        <taxon>Burkholderiales</taxon>
        <taxon>Burkholderiaceae</taxon>
        <taxon>Ralstonia</taxon>
    </lineage>
</organism>
<evidence type="ECO:0000313" key="2">
    <source>
        <dbReference type="EMBL" id="CAJ0793394.1"/>
    </source>
</evidence>
<comment type="caution">
    <text evidence="1">The sequence shown here is derived from an EMBL/GenBank/DDBJ whole genome shotgun (WGS) entry which is preliminary data.</text>
</comment>
<evidence type="ECO:0000313" key="3">
    <source>
        <dbReference type="Proteomes" id="UP001189756"/>
    </source>
</evidence>
<dbReference type="GeneID" id="61390497"/>
<evidence type="ECO:0000313" key="4">
    <source>
        <dbReference type="Proteomes" id="UP001189773"/>
    </source>
</evidence>
<gene>
    <name evidence="2" type="ORF">LMG18095_02456</name>
    <name evidence="1" type="ORF">R77560_01975</name>
</gene>
<evidence type="ECO:0000313" key="1">
    <source>
        <dbReference type="EMBL" id="CAJ0790203.1"/>
    </source>
</evidence>
<dbReference type="Pfam" id="PF11162">
    <property type="entry name" value="DUF2946"/>
    <property type="match status" value="1"/>
</dbReference>
<sequence>MHFARTRKRLTAWLGLVAMVLVLFVPMVSQALELHELRAFEQAAPLCEAKQSASANTDLPAGHDMPAGHHAACGYCDLLAEHVLVPTIIPAMAAPAPIHATAWSPEPGRLAVHQAREAGRPRDSPLLF</sequence>
<evidence type="ECO:0008006" key="5">
    <source>
        <dbReference type="Google" id="ProtNLM"/>
    </source>
</evidence>
<proteinExistence type="predicted"/>
<dbReference type="EMBL" id="CATZAZ010000003">
    <property type="protein sequence ID" value="CAJ0790203.1"/>
    <property type="molecule type" value="Genomic_DNA"/>
</dbReference>
<accession>A0AAD2BTY1</accession>
<reference evidence="1 4" key="1">
    <citation type="submission" date="2023-07" db="EMBL/GenBank/DDBJ databases">
        <authorList>
            <person name="Peeters C."/>
        </authorList>
    </citation>
    <scope>NUCLEOTIDE SEQUENCE</scope>
    <source>
        <strain evidence="2 4">LMG 18095</strain>
        <strain evidence="1">R-77560</strain>
    </source>
</reference>